<organism evidence="13 14">
    <name type="scientific">Camelina sativa</name>
    <name type="common">False flax</name>
    <name type="synonym">Myagrum sativum</name>
    <dbReference type="NCBI Taxonomy" id="90675"/>
    <lineage>
        <taxon>Eukaryota</taxon>
        <taxon>Viridiplantae</taxon>
        <taxon>Streptophyta</taxon>
        <taxon>Embryophyta</taxon>
        <taxon>Tracheophyta</taxon>
        <taxon>Spermatophyta</taxon>
        <taxon>Magnoliopsida</taxon>
        <taxon>eudicotyledons</taxon>
        <taxon>Gunneridae</taxon>
        <taxon>Pentapetalae</taxon>
        <taxon>rosids</taxon>
        <taxon>malvids</taxon>
        <taxon>Brassicales</taxon>
        <taxon>Brassicaceae</taxon>
        <taxon>Camelineae</taxon>
        <taxon>Camelina</taxon>
    </lineage>
</organism>
<dbReference type="RefSeq" id="XP_019093180.1">
    <property type="nucleotide sequence ID" value="XM_019237635.1"/>
</dbReference>
<dbReference type="Gene3D" id="1.10.441.10">
    <property type="entry name" value="Phosphomannose Isomerase, domain 2"/>
    <property type="match status" value="1"/>
</dbReference>
<keyword evidence="7 8" id="KW-0413">Isomerase</keyword>
<reference evidence="13" key="1">
    <citation type="journal article" date="2014" name="Nat. Commun.">
        <title>The emerging biofuel crop Camelina sativa retains a highly undifferentiated hexaploid genome structure.</title>
        <authorList>
            <person name="Kagale S."/>
            <person name="Koh C."/>
            <person name="Nixon J."/>
            <person name="Bollina V."/>
            <person name="Clarke W.E."/>
            <person name="Tuteja R."/>
            <person name="Spillane C."/>
            <person name="Robinson S.J."/>
            <person name="Links M.G."/>
            <person name="Clarke C."/>
            <person name="Higgins E.E."/>
            <person name="Huebert T."/>
            <person name="Sharpe A.G."/>
            <person name="Parkin I.A."/>
        </authorList>
    </citation>
    <scope>NUCLEOTIDE SEQUENCE [LARGE SCALE GENOMIC DNA]</scope>
    <source>
        <strain evidence="13">cv. DH55</strain>
    </source>
</reference>
<dbReference type="PRINTS" id="PR00714">
    <property type="entry name" value="MAN6PISMRASE"/>
</dbReference>
<dbReference type="Pfam" id="PF20512">
    <property type="entry name" value="PMI_typeI_hel"/>
    <property type="match status" value="1"/>
</dbReference>
<dbReference type="PROSITE" id="PS00966">
    <property type="entry name" value="PMI_I_2"/>
    <property type="match status" value="1"/>
</dbReference>
<dbReference type="Pfam" id="PF01238">
    <property type="entry name" value="PMI_typeI_C"/>
    <property type="match status" value="1"/>
</dbReference>
<dbReference type="InterPro" id="IPR001250">
    <property type="entry name" value="Man6P_Isoase-1"/>
</dbReference>
<dbReference type="InterPro" id="IPR011051">
    <property type="entry name" value="RmlC_Cupin_sf"/>
</dbReference>
<feature type="domain" description="Phosphomannose isomerase type I catalytic" evidence="11">
    <location>
        <begin position="76"/>
        <end position="229"/>
    </location>
</feature>
<dbReference type="PROSITE" id="PS00965">
    <property type="entry name" value="PMI_I_1"/>
    <property type="match status" value="1"/>
</dbReference>
<dbReference type="PANTHER" id="PTHR10309">
    <property type="entry name" value="MANNOSE-6-PHOSPHATE ISOMERASE"/>
    <property type="match status" value="1"/>
</dbReference>
<evidence type="ECO:0000256" key="2">
    <source>
        <dbReference type="ARBA" id="ARBA00004666"/>
    </source>
</evidence>
<proteinExistence type="inferred from homology"/>
<dbReference type="PANTHER" id="PTHR10309:SF0">
    <property type="entry name" value="MANNOSE-6-PHOSPHATE ISOMERASE"/>
    <property type="match status" value="1"/>
</dbReference>
<feature type="domain" description="Phosphomannose isomerase type I C-terminal" evidence="10">
    <location>
        <begin position="412"/>
        <end position="454"/>
    </location>
</feature>
<keyword evidence="13" id="KW-1185">Reference proteome</keyword>
<dbReference type="InterPro" id="IPR016305">
    <property type="entry name" value="Mannose-6-P_Isomerase"/>
</dbReference>
<evidence type="ECO:0000256" key="1">
    <source>
        <dbReference type="ARBA" id="ARBA00000757"/>
    </source>
</evidence>
<dbReference type="NCBIfam" id="TIGR00218">
    <property type="entry name" value="manA"/>
    <property type="match status" value="1"/>
</dbReference>
<name>A0ABM1R2E2_CAMSA</name>
<evidence type="ECO:0000256" key="5">
    <source>
        <dbReference type="ARBA" id="ARBA00022723"/>
    </source>
</evidence>
<evidence type="ECO:0000256" key="9">
    <source>
        <dbReference type="RuleBase" id="RU004189"/>
    </source>
</evidence>
<comment type="cofactor">
    <cofactor evidence="8">
        <name>Zn(2+)</name>
        <dbReference type="ChEBI" id="CHEBI:29105"/>
    </cofactor>
    <text evidence="8">Binds 1 zinc ion per subunit.</text>
</comment>
<dbReference type="CDD" id="cd07011">
    <property type="entry name" value="cupin_PMI_type_I_N"/>
    <property type="match status" value="1"/>
</dbReference>
<dbReference type="InterPro" id="IPR018050">
    <property type="entry name" value="Pmannose_isomerase-type1_CS"/>
</dbReference>
<dbReference type="InterPro" id="IPR046456">
    <property type="entry name" value="PMI_typeI_C"/>
</dbReference>
<accession>A0ABM1R2E2</accession>
<dbReference type="InterPro" id="IPR014710">
    <property type="entry name" value="RmlC-like_jellyroll"/>
</dbReference>
<evidence type="ECO:0000313" key="13">
    <source>
        <dbReference type="Proteomes" id="UP000694864"/>
    </source>
</evidence>
<dbReference type="Gene3D" id="2.60.120.10">
    <property type="entry name" value="Jelly Rolls"/>
    <property type="match status" value="2"/>
</dbReference>
<evidence type="ECO:0000256" key="3">
    <source>
        <dbReference type="ARBA" id="ARBA00010772"/>
    </source>
</evidence>
<dbReference type="Pfam" id="PF20511">
    <property type="entry name" value="PMI_typeI_cat"/>
    <property type="match status" value="1"/>
</dbReference>
<evidence type="ECO:0000256" key="7">
    <source>
        <dbReference type="ARBA" id="ARBA00023235"/>
    </source>
</evidence>
<evidence type="ECO:0000259" key="10">
    <source>
        <dbReference type="Pfam" id="PF01238"/>
    </source>
</evidence>
<evidence type="ECO:0000259" key="12">
    <source>
        <dbReference type="Pfam" id="PF20512"/>
    </source>
</evidence>
<evidence type="ECO:0000256" key="6">
    <source>
        <dbReference type="ARBA" id="ARBA00022833"/>
    </source>
</evidence>
<reference evidence="14" key="2">
    <citation type="submission" date="2025-08" db="UniProtKB">
        <authorList>
            <consortium name="RefSeq"/>
        </authorList>
    </citation>
    <scope>IDENTIFICATION</scope>
    <source>
        <tissue evidence="14">Leaf</tissue>
    </source>
</reference>
<dbReference type="SUPFAM" id="SSF51182">
    <property type="entry name" value="RmlC-like cupins"/>
    <property type="match status" value="1"/>
</dbReference>
<dbReference type="GeneID" id="104750503"/>
<comment type="pathway">
    <text evidence="2">Nucleotide-sugar biosynthesis; GDP-alpha-D-mannose biosynthesis; alpha-D-mannose 1-phosphate from D-fructose 6-phosphate: step 1/2.</text>
</comment>
<evidence type="ECO:0000256" key="4">
    <source>
        <dbReference type="ARBA" id="ARBA00011956"/>
    </source>
</evidence>
<feature type="domain" description="Phosphomannose isomerase type I helical insertion" evidence="12">
    <location>
        <begin position="248"/>
        <end position="333"/>
    </location>
</feature>
<evidence type="ECO:0000259" key="11">
    <source>
        <dbReference type="Pfam" id="PF20511"/>
    </source>
</evidence>
<dbReference type="InterPro" id="IPR046457">
    <property type="entry name" value="PMI_typeI_cat"/>
</dbReference>
<keyword evidence="6 8" id="KW-0862">Zinc</keyword>
<comment type="similarity">
    <text evidence="3 9">Belongs to the mannose-6-phosphate isomerase type 1 family.</text>
</comment>
<dbReference type="Proteomes" id="UP000694864">
    <property type="component" value="Chromosome 16"/>
</dbReference>
<protein>
    <recommendedName>
        <fullName evidence="4 8">Mannose-6-phosphate isomerase</fullName>
        <ecNumber evidence="4 8">5.3.1.8</ecNumber>
    </recommendedName>
</protein>
<evidence type="ECO:0000256" key="8">
    <source>
        <dbReference type="RuleBase" id="RU000611"/>
    </source>
</evidence>
<dbReference type="InterPro" id="IPR046458">
    <property type="entry name" value="PMI_typeI_hel"/>
</dbReference>
<keyword evidence="5" id="KW-0479">Metal-binding</keyword>
<dbReference type="EC" id="5.3.1.8" evidence="4 8"/>
<evidence type="ECO:0000313" key="14">
    <source>
        <dbReference type="RefSeq" id="XP_019093180.1"/>
    </source>
</evidence>
<sequence>MIAFFFNPLARNTYHLLFIYITHREVTRKTHSSVFYIIVICILLSDSSATNKKMGADAIQTNGHDQAKLLTGGEKIQRLRCFVKNYEWGKLGPDSLVARLQEANSGGKVDAAVPHAEFWMGTHESGPSHVEFGSGQNEGSDNNKCMVTLKSWVLDNPDSLGSGVVGKWGCDLPFLFKVLSVTKALSIQAHPNKALAEKLHREEPLLYRDNNHKPEIALAVTPFQALCGFVSLKELKEVITNVPEITELVGSKATGQIFKVNEHDEDVKVKLVVRLIFTQLMSASSSETKQVVSRMKIRLISETKHRELSDKEKLVLELEEQYKGDIGVISAFFFNYVKLNPGEALYLDANEPHAYISGDCVECMAASDNVVRAGLTPKHRDVQTLCSMLTYKLGYPEILKGFPLTPYVTRYLPPFDEFEVDHCDLPRGKSTVFPAVPGPSVYLVIEGEGKLQTGKLQTGSTQLLVSQGDVLFVPAHNEIHVTGESDLMKLYRAGVSSRFFQTL</sequence>
<comment type="catalytic activity">
    <reaction evidence="1 8">
        <text>D-mannose 6-phosphate = D-fructose 6-phosphate</text>
        <dbReference type="Rhea" id="RHEA:12356"/>
        <dbReference type="ChEBI" id="CHEBI:58735"/>
        <dbReference type="ChEBI" id="CHEBI:61527"/>
        <dbReference type="EC" id="5.3.1.8"/>
    </reaction>
</comment>
<gene>
    <name evidence="14" type="primary">LOC104750503</name>
</gene>